<feature type="transmembrane region" description="Helical" evidence="1">
    <location>
        <begin position="74"/>
        <end position="94"/>
    </location>
</feature>
<proteinExistence type="predicted"/>
<protein>
    <submittedName>
        <fullName evidence="2">Uncharacterized protein</fullName>
    </submittedName>
</protein>
<evidence type="ECO:0000256" key="1">
    <source>
        <dbReference type="SAM" id="Phobius"/>
    </source>
</evidence>
<dbReference type="RefSeq" id="WP_021704759.1">
    <property type="nucleotide sequence ID" value="NZ_BATJ01000005.1"/>
</dbReference>
<keyword evidence="1" id="KW-0472">Membrane</keyword>
<dbReference type="STRING" id="1219065.VPR01S_05_00760"/>
<comment type="caution">
    <text evidence="2">The sequence shown here is derived from an EMBL/GenBank/DDBJ whole genome shotgun (WGS) entry which is preliminary data.</text>
</comment>
<dbReference type="Pfam" id="PF19942">
    <property type="entry name" value="DUF6404"/>
    <property type="match status" value="1"/>
</dbReference>
<gene>
    <name evidence="2" type="ORF">VPR01S_05_00760</name>
</gene>
<dbReference type="Proteomes" id="UP000016570">
    <property type="component" value="Unassembled WGS sequence"/>
</dbReference>
<keyword evidence="1" id="KW-0812">Transmembrane</keyword>
<feature type="transmembrane region" description="Helical" evidence="1">
    <location>
        <begin position="47"/>
        <end position="68"/>
    </location>
</feature>
<dbReference type="EMBL" id="BATJ01000005">
    <property type="protein sequence ID" value="GAD66781.1"/>
    <property type="molecule type" value="Genomic_DNA"/>
</dbReference>
<name>U2ZGI2_VIBPR</name>
<evidence type="ECO:0000313" key="3">
    <source>
        <dbReference type="Proteomes" id="UP000016570"/>
    </source>
</evidence>
<reference evidence="2 3" key="1">
    <citation type="submission" date="2013-09" db="EMBL/GenBank/DDBJ databases">
        <title>Whole genome shotgun sequence of Vibrio proteolyticus NBRC 13287.</title>
        <authorList>
            <person name="Isaki S."/>
            <person name="Hosoyama A."/>
            <person name="Numata M."/>
            <person name="Hashimoto M."/>
            <person name="Hosoyama Y."/>
            <person name="Tsuchikane K."/>
            <person name="Noguchi M."/>
            <person name="Hirakata S."/>
            <person name="Ichikawa N."/>
            <person name="Ohji S."/>
            <person name="Yamazoe A."/>
            <person name="Fujita N."/>
        </authorList>
    </citation>
    <scope>NUCLEOTIDE SEQUENCE [LARGE SCALE GENOMIC DNA]</scope>
    <source>
        <strain evidence="2 3">NBRC 13287</strain>
    </source>
</reference>
<keyword evidence="1" id="KW-1133">Transmembrane helix</keyword>
<sequence>MQKSEFIQEYLKIKGVSERLVRPYPCWLASIPGKQYRPRLFESPWKLFLWQSVLGTVSWGVIMFLSVWQLQGITLGQCYSSLFFGVATGLLLALDVFSAKKKFGITNWEQWLEDNQLKY</sequence>
<dbReference type="eggNOG" id="ENOG5031NCD">
    <property type="taxonomic scope" value="Bacteria"/>
</dbReference>
<organism evidence="2 3">
    <name type="scientific">Vibrio proteolyticus NBRC 13287</name>
    <dbReference type="NCBI Taxonomy" id="1219065"/>
    <lineage>
        <taxon>Bacteria</taxon>
        <taxon>Pseudomonadati</taxon>
        <taxon>Pseudomonadota</taxon>
        <taxon>Gammaproteobacteria</taxon>
        <taxon>Vibrionales</taxon>
        <taxon>Vibrionaceae</taxon>
        <taxon>Vibrio</taxon>
    </lineage>
</organism>
<keyword evidence="3" id="KW-1185">Reference proteome</keyword>
<evidence type="ECO:0000313" key="2">
    <source>
        <dbReference type="EMBL" id="GAD66781.1"/>
    </source>
</evidence>
<dbReference type="InterPro" id="IPR045644">
    <property type="entry name" value="DUF6404"/>
</dbReference>
<accession>U2ZGI2</accession>
<dbReference type="AlphaFoldDB" id="U2ZGI2"/>